<gene>
    <name evidence="5" type="ORF">DZF91_17635</name>
</gene>
<evidence type="ECO:0000256" key="4">
    <source>
        <dbReference type="ARBA" id="ARBA00023002"/>
    </source>
</evidence>
<dbReference type="RefSeq" id="WP_117358554.1">
    <property type="nucleotide sequence ID" value="NZ_QURH01000292.1"/>
</dbReference>
<keyword evidence="3" id="KW-0274">FAD</keyword>
<dbReference type="GO" id="GO:0050660">
    <property type="term" value="F:flavin adenine dinucleotide binding"/>
    <property type="evidence" value="ECO:0007669"/>
    <property type="project" value="InterPro"/>
</dbReference>
<dbReference type="InterPro" id="IPR051209">
    <property type="entry name" value="FAD-bind_Monooxygenase_sf"/>
</dbReference>
<dbReference type="SUPFAM" id="SSF51905">
    <property type="entry name" value="FAD/NAD(P)-binding domain"/>
    <property type="match status" value="1"/>
</dbReference>
<dbReference type="OrthoDB" id="5168853at2"/>
<dbReference type="Pfam" id="PF00743">
    <property type="entry name" value="FMO-like"/>
    <property type="match status" value="1"/>
</dbReference>
<comment type="caution">
    <text evidence="5">The sequence shown here is derived from an EMBL/GenBank/DDBJ whole genome shotgun (WGS) entry which is preliminary data.</text>
</comment>
<dbReference type="GO" id="GO:0004499">
    <property type="term" value="F:N,N-dimethylaniline monooxygenase activity"/>
    <property type="evidence" value="ECO:0007669"/>
    <property type="project" value="InterPro"/>
</dbReference>
<dbReference type="AlphaFoldDB" id="A0A372JJY3"/>
<sequence>MPEIVIVGAGFSGMCVGIQLLRRGIRDFVILDAAESVGGVWRHNTYPGVAVDIPSSTYCYSFEPNPGWSRAFAPGEEVRAYAERCATKYGLRPHLRLNTRVEKAVFDADAHLWRISTARGTSGGTSGVSGGASGEEGGELEARFLVCAVGPLDQPKDPDIPGLADFAGKVVHTARWDHGHDVRGERVAVVGTGASGLQVIPELAERAAHLDVYQRTPIWVFPKVDFAIPPAVRRLFRVFPPAQRLVRLVTTAVSEVVMVLGIVHYSKAPFLVRGAELLCRAHLRRQVPDPALRRRLTPRYGFGCKRPSFSNRYFPAFTRKDVELVTEPIARVTASGIVTRDGVERPADTLVLATGFKILEPGATPPFPVVGLDGVELGGHWDRERYHAYEGLSVPFVPNFWMMNGPYTVTGASWFSIIEAGTTHIVRVLAEARRRGARRVAVRRGPHDAFTADMRRRMRGTILAQPSCARSNSYYFDKRGEAPYIRPQSGLHVQRRARTFDLDDYEFTR</sequence>
<reference evidence="5 6" key="1">
    <citation type="submission" date="2018-08" db="EMBL/GenBank/DDBJ databases">
        <title>Actinomadura jelena sp. nov., a novel Actinomycete isolated from soil in Chad.</title>
        <authorList>
            <person name="Shi L."/>
        </authorList>
    </citation>
    <scope>NUCLEOTIDE SEQUENCE [LARGE SCALE GENOMIC DNA]</scope>
    <source>
        <strain evidence="5 6">NEAU-G17</strain>
    </source>
</reference>
<dbReference type="InterPro" id="IPR036188">
    <property type="entry name" value="FAD/NAD-bd_sf"/>
</dbReference>
<evidence type="ECO:0000313" key="6">
    <source>
        <dbReference type="Proteomes" id="UP000261811"/>
    </source>
</evidence>
<organism evidence="5 6">
    <name type="scientific">Actinomadura logoneensis</name>
    <dbReference type="NCBI Taxonomy" id="2293572"/>
    <lineage>
        <taxon>Bacteria</taxon>
        <taxon>Bacillati</taxon>
        <taxon>Actinomycetota</taxon>
        <taxon>Actinomycetes</taxon>
        <taxon>Streptosporangiales</taxon>
        <taxon>Thermomonosporaceae</taxon>
        <taxon>Actinomadura</taxon>
    </lineage>
</organism>
<accession>A0A372JJY3</accession>
<comment type="similarity">
    <text evidence="1">Belongs to the FAD-binding monooxygenase family.</text>
</comment>
<dbReference type="PANTHER" id="PTHR42877:SF4">
    <property type="entry name" value="FAD_NAD(P)-BINDING DOMAIN-CONTAINING PROTEIN-RELATED"/>
    <property type="match status" value="1"/>
</dbReference>
<name>A0A372JJY3_9ACTN</name>
<protein>
    <submittedName>
        <fullName evidence="5">NAD(P)/FAD-dependent oxidoreductase</fullName>
    </submittedName>
</protein>
<evidence type="ECO:0000256" key="3">
    <source>
        <dbReference type="ARBA" id="ARBA00022827"/>
    </source>
</evidence>
<dbReference type="InterPro" id="IPR020946">
    <property type="entry name" value="Flavin_mOase-like"/>
</dbReference>
<proteinExistence type="inferred from homology"/>
<keyword evidence="4" id="KW-0560">Oxidoreductase</keyword>
<dbReference type="Proteomes" id="UP000261811">
    <property type="component" value="Unassembled WGS sequence"/>
</dbReference>
<evidence type="ECO:0000256" key="1">
    <source>
        <dbReference type="ARBA" id="ARBA00010139"/>
    </source>
</evidence>
<keyword evidence="6" id="KW-1185">Reference proteome</keyword>
<evidence type="ECO:0000313" key="5">
    <source>
        <dbReference type="EMBL" id="RFU40333.1"/>
    </source>
</evidence>
<dbReference type="PANTHER" id="PTHR42877">
    <property type="entry name" value="L-ORNITHINE N(5)-MONOOXYGENASE-RELATED"/>
    <property type="match status" value="1"/>
</dbReference>
<evidence type="ECO:0000256" key="2">
    <source>
        <dbReference type="ARBA" id="ARBA00022630"/>
    </source>
</evidence>
<keyword evidence="2" id="KW-0285">Flavoprotein</keyword>
<dbReference type="EMBL" id="QURH01000292">
    <property type="protein sequence ID" value="RFU40333.1"/>
    <property type="molecule type" value="Genomic_DNA"/>
</dbReference>
<dbReference type="Gene3D" id="3.50.50.60">
    <property type="entry name" value="FAD/NAD(P)-binding domain"/>
    <property type="match status" value="2"/>
</dbReference>
<dbReference type="GO" id="GO:0050661">
    <property type="term" value="F:NADP binding"/>
    <property type="evidence" value="ECO:0007669"/>
    <property type="project" value="InterPro"/>
</dbReference>